<evidence type="ECO:0000256" key="8">
    <source>
        <dbReference type="SAM" id="MobiDB-lite"/>
    </source>
</evidence>
<feature type="compositionally biased region" description="Polar residues" evidence="8">
    <location>
        <begin position="140"/>
        <end position="165"/>
    </location>
</feature>
<dbReference type="InterPro" id="IPR046936">
    <property type="entry name" value="BIM1-like"/>
</dbReference>
<dbReference type="OrthoDB" id="2146436at2759"/>
<dbReference type="AlphaFoldDB" id="A0A9W7YI80"/>
<evidence type="ECO:0000313" key="10">
    <source>
        <dbReference type="EMBL" id="KAJ1735514.1"/>
    </source>
</evidence>
<dbReference type="EMBL" id="JANBOI010000023">
    <property type="protein sequence ID" value="KAJ1735514.1"/>
    <property type="molecule type" value="Genomic_DNA"/>
</dbReference>
<accession>A0A9W7YI80</accession>
<name>A0A9W7YI80_9FUNG</name>
<dbReference type="PANTHER" id="PTHR34992">
    <property type="entry name" value="HYPHAL ANASTAMOSIS-7 PROTEIN"/>
    <property type="match status" value="1"/>
</dbReference>
<keyword evidence="5" id="KW-0325">Glycoprotein</keyword>
<evidence type="ECO:0000256" key="1">
    <source>
        <dbReference type="ARBA" id="ARBA00004236"/>
    </source>
</evidence>
<dbReference type="Pfam" id="PF20238">
    <property type="entry name" value="BIM1-like_dom"/>
    <property type="match status" value="1"/>
</dbReference>
<comment type="subcellular location">
    <subcellularLocation>
        <location evidence="1">Cell membrane</location>
    </subcellularLocation>
    <subcellularLocation>
        <location evidence="7">Endomembrane system</location>
        <topology evidence="7">Lipid-anchor</topology>
    </subcellularLocation>
</comment>
<gene>
    <name evidence="10" type="ORF">LPJ61_000507</name>
</gene>
<dbReference type="Proteomes" id="UP001143981">
    <property type="component" value="Unassembled WGS sequence"/>
</dbReference>
<keyword evidence="4" id="KW-0472">Membrane</keyword>
<dbReference type="PANTHER" id="PTHR34992:SF11">
    <property type="entry name" value="COPPER ACQUISITION FACTOR BIM1-LIKE DOMAIN-CONTAINING PROTEIN"/>
    <property type="match status" value="1"/>
</dbReference>
<feature type="region of interest" description="Disordered" evidence="8">
    <location>
        <begin position="131"/>
        <end position="165"/>
    </location>
</feature>
<keyword evidence="6" id="KW-0449">Lipoprotein</keyword>
<keyword evidence="11" id="KW-1185">Reference proteome</keyword>
<evidence type="ECO:0000313" key="11">
    <source>
        <dbReference type="Proteomes" id="UP001143981"/>
    </source>
</evidence>
<protein>
    <recommendedName>
        <fullName evidence="9">Copper acquisition factor BIM1-like domain-containing protein</fullName>
    </recommendedName>
</protein>
<evidence type="ECO:0000256" key="4">
    <source>
        <dbReference type="ARBA" id="ARBA00023136"/>
    </source>
</evidence>
<keyword evidence="2" id="KW-1003">Cell membrane</keyword>
<dbReference type="GO" id="GO:0012505">
    <property type="term" value="C:endomembrane system"/>
    <property type="evidence" value="ECO:0007669"/>
    <property type="project" value="UniProtKB-SubCell"/>
</dbReference>
<evidence type="ECO:0000256" key="5">
    <source>
        <dbReference type="ARBA" id="ARBA00023180"/>
    </source>
</evidence>
<evidence type="ECO:0000256" key="2">
    <source>
        <dbReference type="ARBA" id="ARBA00022475"/>
    </source>
</evidence>
<organism evidence="10 11">
    <name type="scientific">Coemansia biformis</name>
    <dbReference type="NCBI Taxonomy" id="1286918"/>
    <lineage>
        <taxon>Eukaryota</taxon>
        <taxon>Fungi</taxon>
        <taxon>Fungi incertae sedis</taxon>
        <taxon>Zoopagomycota</taxon>
        <taxon>Kickxellomycotina</taxon>
        <taxon>Kickxellomycetes</taxon>
        <taxon>Kickxellales</taxon>
        <taxon>Kickxellaceae</taxon>
        <taxon>Coemansia</taxon>
    </lineage>
</organism>
<proteinExistence type="predicted"/>
<evidence type="ECO:0000259" key="9">
    <source>
        <dbReference type="Pfam" id="PF20238"/>
    </source>
</evidence>
<evidence type="ECO:0000256" key="7">
    <source>
        <dbReference type="ARBA" id="ARBA00037868"/>
    </source>
</evidence>
<keyword evidence="3" id="KW-0732">Signal</keyword>
<reference evidence="10" key="1">
    <citation type="submission" date="2022-07" db="EMBL/GenBank/DDBJ databases">
        <title>Phylogenomic reconstructions and comparative analyses of Kickxellomycotina fungi.</title>
        <authorList>
            <person name="Reynolds N.K."/>
            <person name="Stajich J.E."/>
            <person name="Barry K."/>
            <person name="Grigoriev I.V."/>
            <person name="Crous P."/>
            <person name="Smith M.E."/>
        </authorList>
    </citation>
    <scope>NUCLEOTIDE SEQUENCE</scope>
    <source>
        <strain evidence="10">BCRC 34381</strain>
    </source>
</reference>
<dbReference type="InterPro" id="IPR046530">
    <property type="entry name" value="BIM1-like_dom"/>
</dbReference>
<comment type="caution">
    <text evidence="10">The sequence shown here is derived from an EMBL/GenBank/DDBJ whole genome shotgun (WGS) entry which is preliminary data.</text>
</comment>
<sequence>MSVIAPPPRSGITADELIRPCGGANEPTKNLTTFGVGDQSEFILRPGHGSGNIIFNYFLDTTVSNDTKSYPLANVPIPQPGTYTTKIDFASAGLKSGQQIVVQAIYNGTDSGKTEEYYVCFDVKLADKAPSSASGEDHSSANNGDHSSANNGDHSSASNGGHSSETSAASSFAMQVVSLKAALGAAAAGLLVAAAAF</sequence>
<evidence type="ECO:0000256" key="6">
    <source>
        <dbReference type="ARBA" id="ARBA00023288"/>
    </source>
</evidence>
<evidence type="ECO:0000256" key="3">
    <source>
        <dbReference type="ARBA" id="ARBA00022729"/>
    </source>
</evidence>
<dbReference type="GO" id="GO:0005886">
    <property type="term" value="C:plasma membrane"/>
    <property type="evidence" value="ECO:0007669"/>
    <property type="project" value="UniProtKB-SubCell"/>
</dbReference>
<feature type="domain" description="Copper acquisition factor BIM1-like" evidence="9">
    <location>
        <begin position="3"/>
        <end position="136"/>
    </location>
</feature>